<feature type="transmembrane region" description="Helical" evidence="1">
    <location>
        <begin position="92"/>
        <end position="114"/>
    </location>
</feature>
<proteinExistence type="predicted"/>
<dbReference type="RefSeq" id="WP_193993528.1">
    <property type="nucleotide sequence ID" value="NZ_JADEXP010000103.1"/>
</dbReference>
<evidence type="ECO:0000313" key="2">
    <source>
        <dbReference type="EMBL" id="MBE9067567.1"/>
    </source>
</evidence>
<keyword evidence="3" id="KW-1185">Reference proteome</keyword>
<dbReference type="PANTHER" id="PTHR39085:SF1">
    <property type="entry name" value="SLL0924 PROTEIN"/>
    <property type="match status" value="1"/>
</dbReference>
<accession>A0A929F8X7</accession>
<gene>
    <name evidence="2" type="ORF">IQ260_12945</name>
</gene>
<dbReference type="Pfam" id="PF09988">
    <property type="entry name" value="DUF2227"/>
    <property type="match status" value="1"/>
</dbReference>
<organism evidence="2 3">
    <name type="scientific">Leptolyngbya cf. ectocarpi LEGE 11479</name>
    <dbReference type="NCBI Taxonomy" id="1828722"/>
    <lineage>
        <taxon>Bacteria</taxon>
        <taxon>Bacillati</taxon>
        <taxon>Cyanobacteriota</taxon>
        <taxon>Cyanophyceae</taxon>
        <taxon>Leptolyngbyales</taxon>
        <taxon>Leptolyngbyaceae</taxon>
        <taxon>Leptolyngbya group</taxon>
        <taxon>Leptolyngbya</taxon>
    </lineage>
</organism>
<protein>
    <submittedName>
        <fullName evidence="2">Metal-binding protein</fullName>
    </submittedName>
</protein>
<name>A0A929F8X7_LEPEC</name>
<dbReference type="AlphaFoldDB" id="A0A929F8X7"/>
<sequence length="174" mass="20157">MPSGKSHDRITLWLLPVVLTAAFVVTLEVPLTVMASIAFLIGGFMMGPDLDIRSVQYRRWGPVRWIWYPYQRLIKHRSTWSHGPLIGTLVRVAYLGAWIALFVAAGVLALNYFWQAQLSWDMIGSALGRFFARYRREWLALLAGLEFGALSHYTSDWLTSAFKKKRRRQQRRKK</sequence>
<reference evidence="2" key="1">
    <citation type="submission" date="2020-10" db="EMBL/GenBank/DDBJ databases">
        <authorList>
            <person name="Castelo-Branco R."/>
            <person name="Eusebio N."/>
            <person name="Adriana R."/>
            <person name="Vieira A."/>
            <person name="Brugerolle De Fraissinette N."/>
            <person name="Rezende De Castro R."/>
            <person name="Schneider M.P."/>
            <person name="Vasconcelos V."/>
            <person name="Leao P.N."/>
        </authorList>
    </citation>
    <scope>NUCLEOTIDE SEQUENCE</scope>
    <source>
        <strain evidence="2">LEGE 11479</strain>
    </source>
</reference>
<keyword evidence="1" id="KW-1133">Transmembrane helix</keyword>
<dbReference type="PANTHER" id="PTHR39085">
    <property type="entry name" value="SLL0924 PROTEIN"/>
    <property type="match status" value="1"/>
</dbReference>
<feature type="transmembrane region" description="Helical" evidence="1">
    <location>
        <begin position="12"/>
        <end position="41"/>
    </location>
</feature>
<evidence type="ECO:0000313" key="3">
    <source>
        <dbReference type="Proteomes" id="UP000615026"/>
    </source>
</evidence>
<keyword evidence="1" id="KW-0472">Membrane</keyword>
<keyword evidence="1" id="KW-0812">Transmembrane</keyword>
<dbReference type="EMBL" id="JADEXP010000103">
    <property type="protein sequence ID" value="MBE9067567.1"/>
    <property type="molecule type" value="Genomic_DNA"/>
</dbReference>
<evidence type="ECO:0000256" key="1">
    <source>
        <dbReference type="SAM" id="Phobius"/>
    </source>
</evidence>
<comment type="caution">
    <text evidence="2">The sequence shown here is derived from an EMBL/GenBank/DDBJ whole genome shotgun (WGS) entry which is preliminary data.</text>
</comment>
<dbReference type="Proteomes" id="UP000615026">
    <property type="component" value="Unassembled WGS sequence"/>
</dbReference>
<dbReference type="InterPro" id="IPR019250">
    <property type="entry name" value="DUF2227_metal-bd"/>
</dbReference>